<dbReference type="PROSITE" id="PS52016">
    <property type="entry name" value="TONB_DEPENDENT_REC_3"/>
    <property type="match status" value="1"/>
</dbReference>
<evidence type="ECO:0000256" key="2">
    <source>
        <dbReference type="ARBA" id="ARBA00022448"/>
    </source>
</evidence>
<protein>
    <submittedName>
        <fullName evidence="14">TonB-dependent receptor plug domain-containing protein</fullName>
    </submittedName>
</protein>
<dbReference type="SUPFAM" id="SSF56935">
    <property type="entry name" value="Porins"/>
    <property type="match status" value="1"/>
</dbReference>
<organism evidence="14 15">
    <name type="scientific">Maribellus comscasis</name>
    <dbReference type="NCBI Taxonomy" id="2681766"/>
    <lineage>
        <taxon>Bacteria</taxon>
        <taxon>Pseudomonadati</taxon>
        <taxon>Bacteroidota</taxon>
        <taxon>Bacteroidia</taxon>
        <taxon>Marinilabiliales</taxon>
        <taxon>Prolixibacteraceae</taxon>
        <taxon>Maribellus</taxon>
    </lineage>
</organism>
<keyword evidence="15" id="KW-1185">Reference proteome</keyword>
<evidence type="ECO:0000256" key="4">
    <source>
        <dbReference type="ARBA" id="ARBA00022692"/>
    </source>
</evidence>
<comment type="subcellular location">
    <subcellularLocation>
        <location evidence="1 10">Cell outer membrane</location>
        <topology evidence="1 10">Multi-pass membrane protein</topology>
    </subcellularLocation>
</comment>
<keyword evidence="5" id="KW-0732">Signal</keyword>
<evidence type="ECO:0000256" key="5">
    <source>
        <dbReference type="ARBA" id="ARBA00022729"/>
    </source>
</evidence>
<accession>A0A6I6K2W8</accession>
<keyword evidence="9 10" id="KW-0998">Cell outer membrane</keyword>
<dbReference type="InterPro" id="IPR036942">
    <property type="entry name" value="Beta-barrel_TonB_sf"/>
</dbReference>
<evidence type="ECO:0000256" key="1">
    <source>
        <dbReference type="ARBA" id="ARBA00004571"/>
    </source>
</evidence>
<proteinExistence type="inferred from homology"/>
<keyword evidence="8 14" id="KW-0675">Receptor</keyword>
<evidence type="ECO:0000259" key="13">
    <source>
        <dbReference type="Pfam" id="PF07715"/>
    </source>
</evidence>
<dbReference type="PANTHER" id="PTHR30069">
    <property type="entry name" value="TONB-DEPENDENT OUTER MEMBRANE RECEPTOR"/>
    <property type="match status" value="1"/>
</dbReference>
<keyword evidence="3 10" id="KW-1134">Transmembrane beta strand</keyword>
<gene>
    <name evidence="14" type="ORF">GM418_24925</name>
</gene>
<evidence type="ECO:0000256" key="3">
    <source>
        <dbReference type="ARBA" id="ARBA00022452"/>
    </source>
</evidence>
<dbReference type="Gene3D" id="2.170.130.10">
    <property type="entry name" value="TonB-dependent receptor, plug domain"/>
    <property type="match status" value="1"/>
</dbReference>
<evidence type="ECO:0000259" key="12">
    <source>
        <dbReference type="Pfam" id="PF00593"/>
    </source>
</evidence>
<dbReference type="Pfam" id="PF07715">
    <property type="entry name" value="Plug"/>
    <property type="match status" value="1"/>
</dbReference>
<feature type="domain" description="TonB-dependent receptor-like beta-barrel" evidence="12">
    <location>
        <begin position="271"/>
        <end position="687"/>
    </location>
</feature>
<dbReference type="GO" id="GO:0015344">
    <property type="term" value="F:siderophore uptake transmembrane transporter activity"/>
    <property type="evidence" value="ECO:0007669"/>
    <property type="project" value="TreeGrafter"/>
</dbReference>
<keyword evidence="6 11" id="KW-0798">TonB box</keyword>
<evidence type="ECO:0000256" key="8">
    <source>
        <dbReference type="ARBA" id="ARBA00023170"/>
    </source>
</evidence>
<dbReference type="Gene3D" id="2.40.170.20">
    <property type="entry name" value="TonB-dependent receptor, beta-barrel domain"/>
    <property type="match status" value="1"/>
</dbReference>
<sequence length="740" mass="83852">MKVRIFCILILFLKPLLCSTQNNDNTGYIYNYSLRELANIKILTGSIKAEKTSSAPSNIIIITKQMIEERGYQTLVDICQDVPGFDFMMYNDGSGEYSTYSMNRGVGEIGNPEVLIMVDGIIQNQISYNWSLLWTYENMFADIERIEIIQGPGSVMYGAQAFTGIIHFITKKKFSGINAQSSVGSNRTSVFDVHMGTPIGENTHASLAIHKYKSLGDEGIDRYDPGGYFKNNKYPSTILADYDSEGNFVEDVPNALAGKEIPGGFSTGNDSYAFRAKISHKNNEAGFFYSEFDRGYSSANVQYEYNIFSKKSKTHYKSYHLYITNNSTFSKKLNLKSDLVFRSTNILPDAGFRYLYQFPELTKNYASYSYQGYLEEKLLYEFSPQDLFYFGLKATVSRKSERIVSLGDYSDSNDTSVSSWDIAEEGGGLNQKKIYPLFYEKELAFYALYDKEWGNKLSSSLGLRYDYSTEFGSILNPRLAIDFQPETFMGIKFMYGTAFRQPGIFELTSEFRGNPELNPEKIKTGEVEFSGLLANDKISIKANVFYSVISDFIGKVPDENMPSGERYENLDQVKVSGVSTFFSSQITQYLLLYSNYSYLVGIKPSGVYEIERTAKNKLNAGVNLKLFSNKVTADFRANYVGKRKAQETNQWLQTYENGFAPSYLKANLVVSYRFLQSFTAQLIANNVFDEQYYGVGRETGSGFVDDYDYQNNVNPDGLIPAYHPQPGRTFLVSLLIKLHQ</sequence>
<reference evidence="14 15" key="1">
    <citation type="submission" date="2019-11" db="EMBL/GenBank/DDBJ databases">
        <authorList>
            <person name="Zheng R.K."/>
            <person name="Sun C.M."/>
        </authorList>
    </citation>
    <scope>NUCLEOTIDE SEQUENCE [LARGE SCALE GENOMIC DNA]</scope>
    <source>
        <strain evidence="14 15">WC007</strain>
    </source>
</reference>
<keyword evidence="4 10" id="KW-0812">Transmembrane</keyword>
<dbReference type="InterPro" id="IPR037066">
    <property type="entry name" value="Plug_dom_sf"/>
</dbReference>
<dbReference type="InterPro" id="IPR000531">
    <property type="entry name" value="Beta-barrel_TonB"/>
</dbReference>
<dbReference type="AlphaFoldDB" id="A0A6I6K2W8"/>
<dbReference type="Pfam" id="PF00593">
    <property type="entry name" value="TonB_dep_Rec_b-barrel"/>
    <property type="match status" value="1"/>
</dbReference>
<dbReference type="InterPro" id="IPR012910">
    <property type="entry name" value="Plug_dom"/>
</dbReference>
<dbReference type="RefSeq" id="WP_158870014.1">
    <property type="nucleotide sequence ID" value="NZ_CP046401.1"/>
</dbReference>
<evidence type="ECO:0000256" key="10">
    <source>
        <dbReference type="PROSITE-ProRule" id="PRU01360"/>
    </source>
</evidence>
<name>A0A6I6K2W8_9BACT</name>
<evidence type="ECO:0000313" key="14">
    <source>
        <dbReference type="EMBL" id="QGY46782.1"/>
    </source>
</evidence>
<evidence type="ECO:0000313" key="15">
    <source>
        <dbReference type="Proteomes" id="UP000428260"/>
    </source>
</evidence>
<keyword evidence="2 10" id="KW-0813">Transport</keyword>
<evidence type="ECO:0000256" key="11">
    <source>
        <dbReference type="RuleBase" id="RU003357"/>
    </source>
</evidence>
<keyword evidence="7 10" id="KW-0472">Membrane</keyword>
<dbReference type="GO" id="GO:0044718">
    <property type="term" value="P:siderophore transmembrane transport"/>
    <property type="evidence" value="ECO:0007669"/>
    <property type="project" value="TreeGrafter"/>
</dbReference>
<dbReference type="GO" id="GO:0009279">
    <property type="term" value="C:cell outer membrane"/>
    <property type="evidence" value="ECO:0007669"/>
    <property type="project" value="UniProtKB-SubCell"/>
</dbReference>
<dbReference type="KEGG" id="mcos:GM418_24925"/>
<evidence type="ECO:0000256" key="7">
    <source>
        <dbReference type="ARBA" id="ARBA00023136"/>
    </source>
</evidence>
<dbReference type="Proteomes" id="UP000428260">
    <property type="component" value="Chromosome"/>
</dbReference>
<comment type="similarity">
    <text evidence="10 11">Belongs to the TonB-dependent receptor family.</text>
</comment>
<evidence type="ECO:0000256" key="6">
    <source>
        <dbReference type="ARBA" id="ARBA00023077"/>
    </source>
</evidence>
<feature type="domain" description="TonB-dependent receptor plug" evidence="13">
    <location>
        <begin position="53"/>
        <end position="164"/>
    </location>
</feature>
<dbReference type="EMBL" id="CP046401">
    <property type="protein sequence ID" value="QGY46782.1"/>
    <property type="molecule type" value="Genomic_DNA"/>
</dbReference>
<dbReference type="PANTHER" id="PTHR30069:SF29">
    <property type="entry name" value="HEMOGLOBIN AND HEMOGLOBIN-HAPTOGLOBIN-BINDING PROTEIN 1-RELATED"/>
    <property type="match status" value="1"/>
</dbReference>
<evidence type="ECO:0000256" key="9">
    <source>
        <dbReference type="ARBA" id="ARBA00023237"/>
    </source>
</evidence>
<dbReference type="InterPro" id="IPR039426">
    <property type="entry name" value="TonB-dep_rcpt-like"/>
</dbReference>